<evidence type="ECO:0000313" key="8">
    <source>
        <dbReference type="EMBL" id="OYX35628.1"/>
    </source>
</evidence>
<comment type="caution">
    <text evidence="8">The sequence shown here is derived from an EMBL/GenBank/DDBJ whole genome shotgun (WGS) entry which is preliminary data.</text>
</comment>
<protein>
    <submittedName>
        <fullName evidence="8">Pilus assembly protein CpaA</fullName>
    </submittedName>
</protein>
<evidence type="ECO:0000256" key="1">
    <source>
        <dbReference type="ARBA" id="ARBA00004651"/>
    </source>
</evidence>
<dbReference type="PANTHER" id="PTHR36506">
    <property type="entry name" value="PREFLAGELLIN PEPTIDASE"/>
    <property type="match status" value="1"/>
</dbReference>
<feature type="transmembrane region" description="Helical" evidence="6">
    <location>
        <begin position="32"/>
        <end position="53"/>
    </location>
</feature>
<dbReference type="PANTHER" id="PTHR36506:SF1">
    <property type="entry name" value="PREFLAGELLIN PEPTIDASE"/>
    <property type="match status" value="1"/>
</dbReference>
<reference evidence="8 9" key="1">
    <citation type="submission" date="2017-03" db="EMBL/GenBank/DDBJ databases">
        <title>Lifting the veil on microbial sulfur biogeochemistry in mining wastewaters.</title>
        <authorList>
            <person name="Kantor R.S."/>
            <person name="Colenbrander Nelson T."/>
            <person name="Marshall S."/>
            <person name="Bennett D."/>
            <person name="Apte S."/>
            <person name="Camacho D."/>
            <person name="Thomas B.C."/>
            <person name="Warren L.A."/>
            <person name="Banfield J.F."/>
        </authorList>
    </citation>
    <scope>NUCLEOTIDE SEQUENCE [LARGE SCALE GENOMIC DNA]</scope>
    <source>
        <strain evidence="8">32-69-9</strain>
    </source>
</reference>
<evidence type="ECO:0000256" key="2">
    <source>
        <dbReference type="ARBA" id="ARBA00022475"/>
    </source>
</evidence>
<feature type="domain" description="Prepilin type IV endopeptidase peptidase" evidence="7">
    <location>
        <begin position="11"/>
        <end position="114"/>
    </location>
</feature>
<evidence type="ECO:0000313" key="9">
    <source>
        <dbReference type="Proteomes" id="UP000215595"/>
    </source>
</evidence>
<evidence type="ECO:0000259" key="7">
    <source>
        <dbReference type="Pfam" id="PF01478"/>
    </source>
</evidence>
<keyword evidence="4 6" id="KW-1133">Transmembrane helix</keyword>
<dbReference type="Gene3D" id="1.20.120.1220">
    <property type="match status" value="1"/>
</dbReference>
<evidence type="ECO:0000256" key="3">
    <source>
        <dbReference type="ARBA" id="ARBA00022692"/>
    </source>
</evidence>
<dbReference type="InterPro" id="IPR000045">
    <property type="entry name" value="Prepilin_IV_endopep_pep"/>
</dbReference>
<feature type="transmembrane region" description="Helical" evidence="6">
    <location>
        <begin position="59"/>
        <end position="79"/>
    </location>
</feature>
<feature type="transmembrane region" description="Helical" evidence="6">
    <location>
        <begin position="144"/>
        <end position="169"/>
    </location>
</feature>
<keyword evidence="5 6" id="KW-0472">Membrane</keyword>
<evidence type="ECO:0000256" key="5">
    <source>
        <dbReference type="ARBA" id="ARBA00023136"/>
    </source>
</evidence>
<feature type="transmembrane region" description="Helical" evidence="6">
    <location>
        <begin position="91"/>
        <end position="124"/>
    </location>
</feature>
<comment type="subcellular location">
    <subcellularLocation>
        <location evidence="1">Cell membrane</location>
        <topology evidence="1">Multi-pass membrane protein</topology>
    </subcellularLocation>
</comment>
<keyword evidence="2" id="KW-1003">Cell membrane</keyword>
<sequence length="170" mass="17304">MDVLTLALLSILPALVIVAGLMDLTTMRIPNWISGALIVAFFPVALIVGLPLGTVGLHALIAVAALLLGMALFALRIIGGGDAKLMAAACLWLGLVGSGMFLLWTGVVGGFFCLGILAARAYLAPYLRGAPPWVATLMSPRGDIPYGVAICAGALMAFPSSAMLAVAAAV</sequence>
<dbReference type="Pfam" id="PF01478">
    <property type="entry name" value="Peptidase_A24"/>
    <property type="match status" value="1"/>
</dbReference>
<name>A0A258FUG2_9CAUL</name>
<proteinExistence type="predicted"/>
<organism evidence="8 9">
    <name type="scientific">Brevundimonas subvibrioides</name>
    <dbReference type="NCBI Taxonomy" id="74313"/>
    <lineage>
        <taxon>Bacteria</taxon>
        <taxon>Pseudomonadati</taxon>
        <taxon>Pseudomonadota</taxon>
        <taxon>Alphaproteobacteria</taxon>
        <taxon>Caulobacterales</taxon>
        <taxon>Caulobacteraceae</taxon>
        <taxon>Brevundimonas</taxon>
    </lineage>
</organism>
<dbReference type="EMBL" id="NCEB01000003">
    <property type="protein sequence ID" value="OYX35628.1"/>
    <property type="molecule type" value="Genomic_DNA"/>
</dbReference>
<evidence type="ECO:0000256" key="6">
    <source>
        <dbReference type="SAM" id="Phobius"/>
    </source>
</evidence>
<feature type="transmembrane region" description="Helical" evidence="6">
    <location>
        <begin position="6"/>
        <end position="25"/>
    </location>
</feature>
<dbReference type="GO" id="GO:0004190">
    <property type="term" value="F:aspartic-type endopeptidase activity"/>
    <property type="evidence" value="ECO:0007669"/>
    <property type="project" value="InterPro"/>
</dbReference>
<dbReference type="InterPro" id="IPR052218">
    <property type="entry name" value="Preflagellin_Peptidase"/>
</dbReference>
<evidence type="ECO:0000256" key="4">
    <source>
        <dbReference type="ARBA" id="ARBA00022989"/>
    </source>
</evidence>
<dbReference type="GO" id="GO:0005886">
    <property type="term" value="C:plasma membrane"/>
    <property type="evidence" value="ECO:0007669"/>
    <property type="project" value="UniProtKB-SubCell"/>
</dbReference>
<dbReference type="Proteomes" id="UP000215595">
    <property type="component" value="Unassembled WGS sequence"/>
</dbReference>
<keyword evidence="3 6" id="KW-0812">Transmembrane</keyword>
<accession>A0A258FUG2</accession>
<dbReference type="AlphaFoldDB" id="A0A258FUG2"/>
<gene>
    <name evidence="8" type="ORF">B7Z01_01640</name>
</gene>